<feature type="compositionally biased region" description="Low complexity" evidence="4">
    <location>
        <begin position="929"/>
        <end position="939"/>
    </location>
</feature>
<organism evidence="6 7">
    <name type="scientific">Paractinoplanes brasiliensis</name>
    <dbReference type="NCBI Taxonomy" id="52695"/>
    <lineage>
        <taxon>Bacteria</taxon>
        <taxon>Bacillati</taxon>
        <taxon>Actinomycetota</taxon>
        <taxon>Actinomycetes</taxon>
        <taxon>Micromonosporales</taxon>
        <taxon>Micromonosporaceae</taxon>
        <taxon>Paractinoplanes</taxon>
    </lineage>
</organism>
<feature type="region of interest" description="Disordered" evidence="4">
    <location>
        <begin position="916"/>
        <end position="947"/>
    </location>
</feature>
<dbReference type="SUPFAM" id="SSF53474">
    <property type="entry name" value="alpha/beta-Hydrolases"/>
    <property type="match status" value="1"/>
</dbReference>
<accession>A0A4R6JYS7</accession>
<dbReference type="PROSITE" id="PS00455">
    <property type="entry name" value="AMP_BINDING"/>
    <property type="match status" value="3"/>
</dbReference>
<dbReference type="PROSITE" id="PS50075">
    <property type="entry name" value="CARRIER"/>
    <property type="match status" value="3"/>
</dbReference>
<dbReference type="GO" id="GO:0008610">
    <property type="term" value="P:lipid biosynthetic process"/>
    <property type="evidence" value="ECO:0007669"/>
    <property type="project" value="UniProtKB-ARBA"/>
</dbReference>
<dbReference type="InterPro" id="IPR010071">
    <property type="entry name" value="AA_adenyl_dom"/>
</dbReference>
<dbReference type="FunFam" id="3.30.559.10:FF:000012">
    <property type="entry name" value="Non-ribosomal peptide synthetase"/>
    <property type="match status" value="1"/>
</dbReference>
<feature type="region of interest" description="Disordered" evidence="4">
    <location>
        <begin position="1942"/>
        <end position="1970"/>
    </location>
</feature>
<dbReference type="FunFam" id="3.30.559.30:FF:000001">
    <property type="entry name" value="Non-ribosomal peptide synthetase"/>
    <property type="match status" value="1"/>
</dbReference>
<dbReference type="PANTHER" id="PTHR45527:SF1">
    <property type="entry name" value="FATTY ACID SYNTHASE"/>
    <property type="match status" value="1"/>
</dbReference>
<evidence type="ECO:0000259" key="5">
    <source>
        <dbReference type="PROSITE" id="PS50075"/>
    </source>
</evidence>
<dbReference type="FunFam" id="1.10.1200.10:FF:000016">
    <property type="entry name" value="Non-ribosomal peptide synthase"/>
    <property type="match status" value="2"/>
</dbReference>
<dbReference type="Proteomes" id="UP000294901">
    <property type="component" value="Unassembled WGS sequence"/>
</dbReference>
<dbReference type="InterPro" id="IPR020802">
    <property type="entry name" value="TesA-like"/>
</dbReference>
<dbReference type="InterPro" id="IPR023213">
    <property type="entry name" value="CAT-like_dom_sf"/>
</dbReference>
<dbReference type="Pfam" id="PF00550">
    <property type="entry name" value="PP-binding"/>
    <property type="match status" value="3"/>
</dbReference>
<dbReference type="Pfam" id="PF00975">
    <property type="entry name" value="Thioesterase"/>
    <property type="match status" value="1"/>
</dbReference>
<dbReference type="InterPro" id="IPR000873">
    <property type="entry name" value="AMP-dep_synth/lig_dom"/>
</dbReference>
<dbReference type="InterPro" id="IPR001242">
    <property type="entry name" value="Condensation_dom"/>
</dbReference>
<dbReference type="InterPro" id="IPR020845">
    <property type="entry name" value="AMP-binding_CS"/>
</dbReference>
<dbReference type="SUPFAM" id="SSF52777">
    <property type="entry name" value="CoA-dependent acyltransferases"/>
    <property type="match status" value="6"/>
</dbReference>
<dbReference type="GO" id="GO:0043041">
    <property type="term" value="P:amino acid activation for nonribosomal peptide biosynthetic process"/>
    <property type="evidence" value="ECO:0007669"/>
    <property type="project" value="TreeGrafter"/>
</dbReference>
<dbReference type="Gene3D" id="3.40.50.980">
    <property type="match status" value="6"/>
</dbReference>
<dbReference type="SUPFAM" id="SSF56801">
    <property type="entry name" value="Acetyl-CoA synthetase-like"/>
    <property type="match status" value="3"/>
</dbReference>
<dbReference type="Gene3D" id="1.10.1200.10">
    <property type="entry name" value="ACP-like"/>
    <property type="match status" value="2"/>
</dbReference>
<dbReference type="InterPro" id="IPR036736">
    <property type="entry name" value="ACP-like_sf"/>
</dbReference>
<dbReference type="InterPro" id="IPR025110">
    <property type="entry name" value="AMP-bd_C"/>
</dbReference>
<dbReference type="EMBL" id="SNWR01000001">
    <property type="protein sequence ID" value="TDO42033.1"/>
    <property type="molecule type" value="Genomic_DNA"/>
</dbReference>
<dbReference type="NCBIfam" id="NF003417">
    <property type="entry name" value="PRK04813.1"/>
    <property type="match status" value="3"/>
</dbReference>
<keyword evidence="2" id="KW-0596">Phosphopantetheine</keyword>
<dbReference type="Pfam" id="PF00501">
    <property type="entry name" value="AMP-binding"/>
    <property type="match status" value="3"/>
</dbReference>
<dbReference type="GO" id="GO:0003824">
    <property type="term" value="F:catalytic activity"/>
    <property type="evidence" value="ECO:0007669"/>
    <property type="project" value="InterPro"/>
</dbReference>
<dbReference type="RefSeq" id="WP_166661275.1">
    <property type="nucleotide sequence ID" value="NZ_SNWR01000001.1"/>
</dbReference>
<comment type="caution">
    <text evidence="6">The sequence shown here is derived from an EMBL/GenBank/DDBJ whole genome shotgun (WGS) entry which is preliminary data.</text>
</comment>
<dbReference type="GO" id="GO:0044550">
    <property type="term" value="P:secondary metabolite biosynthetic process"/>
    <property type="evidence" value="ECO:0007669"/>
    <property type="project" value="TreeGrafter"/>
</dbReference>
<proteinExistence type="predicted"/>
<dbReference type="GO" id="GO:0005829">
    <property type="term" value="C:cytosol"/>
    <property type="evidence" value="ECO:0007669"/>
    <property type="project" value="TreeGrafter"/>
</dbReference>
<dbReference type="FunFam" id="3.40.50.980:FF:000001">
    <property type="entry name" value="Non-ribosomal peptide synthetase"/>
    <property type="match status" value="1"/>
</dbReference>
<dbReference type="Pfam" id="PF13193">
    <property type="entry name" value="AMP-binding_C"/>
    <property type="match status" value="3"/>
</dbReference>
<dbReference type="Gene3D" id="3.30.300.30">
    <property type="match status" value="3"/>
</dbReference>
<dbReference type="SUPFAM" id="SSF47336">
    <property type="entry name" value="ACP-like"/>
    <property type="match status" value="3"/>
</dbReference>
<dbReference type="SMART" id="SM00824">
    <property type="entry name" value="PKS_TE"/>
    <property type="match status" value="1"/>
</dbReference>
<sequence>MIPLSFAQRRLWFLHQLEGPSPTYNIPTALRISGKLDRDALDAALGDVVERHESLRTLFAAAADTAHQVVQDVGARPRLTVVGTCEDEVGDRLAEATGFAFDLTADLPIRATLFDLGADEHVLLLLVHHVAGDGWSQPLLVRDLLTAYAARGAGQEPQWEPLPVQYADYTLWQREVLGAEDDPDSLISRQLRYWSTALAGLPEELNLPVDRTRPTVPSYRGDTVTFSVPADVHTRLAELARARQVSVFMVVQAALAVLLSRLGAGADIPIGTPIAGRTDEGLRDLIGLFVNTLVLRTDLSGDPTFPELLARVREANLAAYEHQDVPFERLVEVLNPPRAAARNPLFQTLVTWDNIDKSAAHDAVGRLAGARVSPFPADTGIARFDLSFTFGERHAGPGAPAGIPGSLTYATDLFDRGSVEVLVERFLRVLELAAADPGTPVTRWDVLSADERHQTLTGWNDTAAELPTGSFVDWFESSVSTTPDAPAVIFGDQVVSYAQLNTRVNRTARILADKGAGPGQFVAVTLPRSVDLLVSLLAVLKTGAAFLPIDVNYPADRVAHMLDDVAPVLTLSEPVLDEGGDPTNLARRVPAAAPAYVIFTSGSTGRPKGVVVPRAALDNFLFAMRRQLPLAAGDQLLAVTTIGFDIAGLELFLPLTVGATVVLADRDTARDPAALCDILDTGQITMMQATPSLWHAITTERPHTLTNTHILVGGEALPPPLAQTLTHHAPTVHNMYGPTETTIWSTTTPIHHNTPPHIGKPITNTQTYILDNNLQPTPPGTPGDLYIAGHGLAHGYHHQPTLTTQRFTANPYGPPGTRMYRTGDLAQWTTTGTLQYLGRTDNQIKLRGHRIEPQEIETALTNLPHITAAAITTHNHQLIAYLVTTTPTTTHHIRQQLATTLPDHMLPTTTIELPHLPLTDNGKLNRKALPLPDTTNTPPTGRPPRTPQEQVLCTLFAETLGRPITIDDDFFTHGGHSLLAMRLASRIRTTLGVQLEISQLFDSPTVAGLSAALGSAAGARPPLTAGPRPERLPLSFAQQRLWFLNRLDGLSPAYNVPVALRLTGPLDVRALEAAFADVTDRHETLRTVFADDADGSHQLVLPSVRTAVPVLPVAERELAERVSEVAGRGFDLAEEPPLRATVLRLAADRHVLVLVLHHIAGDGGWSAPVLVRDLLTAYAARTAGTEPDWKPLPVQYADYTLWQRKVLGSEEDPDSPISRQLSYWRQALDGLPDELALPRDRPRPLQAGHHGDEVPFVIPAELRRALDRTAAEQHVSIFMVVQAALAVLLSRLGAGADIPIGTPIAGRTDESLEDLVGFFLNILVLRTDLSGDPTFPELLARVREANLAAYEHQDVPFERLVEVLNPARSMARHPLFQVMLAFNNVDQQAALGQADRLGDLTVAGEPTGTGAVMTDLRFALGDSGDGTALTGKVEYATELFDRGSVEVLVERFLRVLELAAADPGTPVTRWDLLSADERHQTLTGWNDTAAELPTGSFVDWFESSVSTTPDAPAVIFGDQVVSYAELNTRVNQVARVLIADGAGPGEFVAVTLPRSVELVVSVLAVLKTGAAFLPIDVNYPADRVAYMLDDVAPVLTLSTPIHNPGGDTANPDVRVPGSAPAYVIFTSGSTGRPKGVVVPRVALDNFLYDMRERFPLTTGDRLLAVTTVGFDIAGLELLLPLVCGAAVVLTDQDTARDPAALCDILDTGQITMMQATPSLWHAITTERPHTLTNTHILVGGEALPPPLAQTLTHHAPTVHNMYGPTETTIWSTTTPIHHNTPPHIGKPITNTQTYILDNNLQPTPPGTPGDLYIAGHGLAHGYHHQPTLTTQRFTANPYGPPGTRMYRTGDLAQWTTTGTLQYLGRTDNQIKLRGHRIEPQEIETALTNLPHITAAAITTHNHQLIAYLVTTTPTTTHHIRQQLATTLPDHMLPTTTIELPHLPLTDNGKLNRKALPPPPETTAPSGRAPRTAHERILQTLFAETLGQPAITIDDDFFTHGGHSLLAMRLASRIRTTLGVQIVVRDLFQASTVAKLAAVIGDARGARPALAAGRRPERVPLSSAQQRLWFLHRMEGPTPTYNLASALRLTGELDLAALEAAFGDVVNRHESLRTVFADDADGSHQIVLDDVRPPFSVAPATDLDDDLRAAARHSFDLSREIPIRMSVFRTGPDEWVALLLMHHIASDGWSMPVLADDLTSAYGARRAGREPDWEPLPVQYADFALWQRGLLEGEQEGQLAYWRRALAGLPEEISLPTDRPRPARGTQAGQVVRFDLPASLHAGLLDVAARTGTTAFMVVQAALAVVLSRLGAGTDIPIGTPIAGRADTALDKLVGFFVNTLVLRCDLTGDPTFTELLGRIREVDLDAYAHQDVPFERLVEELNPARSLARHPLFQTELLWQQQEPGRTAPGDLGGLRVADRPVHTGVARFDLSFALFAGADAGPVHGELLFSTDLFDRSTAESLVVRLTQALTAVAGEPDRRISRIELLTDQERRWLLTEWNDTGREVTTATLPALFEAQVARAPHAPAVSFGEVTWTYEELNARANQLARALIEHGVGPEDFVAVVLPRSPELVAGLMAVLKAGAAYFPVDPNLPPARVAYMLENVSPAAVLTTDLGGLSLPAGPGARIDVRGELTRPATDVRDDERTSRLSPLHPSYVIHTSGSTGRPKGVVMTTGAMVNVLEWHNRSVPGGPGTVTAQFAAVSFDVSVQEMLSALLYGKSLVACPEEIRRDPRELAAWMARHRVQELLSPNLVVDAVFEAAQEYGEDLSALGLVAQAGEALTLREHVRRFYSRWPGNQLHNQYGPTETQVVTAWPLPSDVADWPAVPPIGGPVDNTRLYVLDEGLMPVPVGVTGELYIAGAGLARGYHNRPGLTAERFVADPFDGRGARMYRSGDLVRHRPDGLLDFVGRADHQVKLRGFRIELGEIEQVLGGHPSVVRAAVLLTDDKRLVAYVVPAGGAEFGVDELRAHAQSALPDYMMPSVIVPIDSLPFTVNGKLDRRALPDVTAEPSRAGRRAPHGAREEILCGLFAEVLKVQDVGVDDNFFELGGHSMLVASLIRRVKAVLGLDLAVRTLFESPTVAELVEALATTRPDDPGAALRTMLPLRARGELTPLFCVHAGSGASWCYSGLMAQLDPQQPIYGLQARGIAEVEPLPSTVEEMAADYLAEIRKVQPHGPYRLLGWSFGGHAAHAIATLLQEQGEEVDLLVLVDSHPQGKESPRLSTSEIVAQQMRAVGFPFEEEELVEGAFPMERYLAHLRTYNNAFADLTDDQIVRMLDIYVNNVQLMRAFEPGLYRGDVLFFSAAPGGVKVADSARWQPYVRGLIDDHDIDSDHEGMFTRPEAVAAIGAILAKALAP</sequence>
<protein>
    <submittedName>
        <fullName evidence="6">Amino acid adenylation domain-containing protein</fullName>
    </submittedName>
</protein>
<dbReference type="SMART" id="SM00823">
    <property type="entry name" value="PKS_PP"/>
    <property type="match status" value="3"/>
</dbReference>
<dbReference type="CDD" id="cd19540">
    <property type="entry name" value="LCL_NRPS-like"/>
    <property type="match status" value="3"/>
</dbReference>
<feature type="domain" description="Carrier" evidence="5">
    <location>
        <begin position="943"/>
        <end position="1017"/>
    </location>
</feature>
<feature type="domain" description="Carrier" evidence="5">
    <location>
        <begin position="3019"/>
        <end position="3094"/>
    </location>
</feature>
<dbReference type="NCBIfam" id="TIGR01733">
    <property type="entry name" value="AA-adenyl-dom"/>
    <property type="match status" value="3"/>
</dbReference>
<name>A0A4R6JYS7_9ACTN</name>
<dbReference type="GO" id="GO:0031177">
    <property type="term" value="F:phosphopantetheine binding"/>
    <property type="evidence" value="ECO:0007669"/>
    <property type="project" value="InterPro"/>
</dbReference>
<dbReference type="Pfam" id="PF00668">
    <property type="entry name" value="Condensation"/>
    <property type="match status" value="3"/>
</dbReference>
<dbReference type="Gene3D" id="2.30.38.10">
    <property type="entry name" value="Luciferase, Domain 3"/>
    <property type="match status" value="3"/>
</dbReference>
<dbReference type="InterPro" id="IPR045851">
    <property type="entry name" value="AMP-bd_C_sf"/>
</dbReference>
<evidence type="ECO:0000256" key="3">
    <source>
        <dbReference type="ARBA" id="ARBA00022553"/>
    </source>
</evidence>
<feature type="domain" description="Carrier" evidence="5">
    <location>
        <begin position="1968"/>
        <end position="2043"/>
    </location>
</feature>
<gene>
    <name evidence="6" type="ORF">C8E87_5796</name>
</gene>
<dbReference type="GO" id="GO:0072330">
    <property type="term" value="P:monocarboxylic acid biosynthetic process"/>
    <property type="evidence" value="ECO:0007669"/>
    <property type="project" value="UniProtKB-ARBA"/>
</dbReference>
<dbReference type="InterPro" id="IPR029058">
    <property type="entry name" value="AB_hydrolase_fold"/>
</dbReference>
<dbReference type="Gene3D" id="3.30.559.30">
    <property type="entry name" value="Nonribosomal peptide synthetase, condensation domain"/>
    <property type="match status" value="3"/>
</dbReference>
<evidence type="ECO:0000313" key="6">
    <source>
        <dbReference type="EMBL" id="TDO42033.1"/>
    </source>
</evidence>
<evidence type="ECO:0000256" key="1">
    <source>
        <dbReference type="ARBA" id="ARBA00001957"/>
    </source>
</evidence>
<dbReference type="CDD" id="cd17651">
    <property type="entry name" value="A_NRPS_VisG_like"/>
    <property type="match status" value="1"/>
</dbReference>
<keyword evidence="3" id="KW-0597">Phosphoprotein</keyword>
<evidence type="ECO:0000256" key="4">
    <source>
        <dbReference type="SAM" id="MobiDB-lite"/>
    </source>
</evidence>
<dbReference type="InterPro" id="IPR001031">
    <property type="entry name" value="Thioesterase"/>
</dbReference>
<evidence type="ECO:0000313" key="7">
    <source>
        <dbReference type="Proteomes" id="UP000294901"/>
    </source>
</evidence>
<dbReference type="InterPro" id="IPR009081">
    <property type="entry name" value="PP-bd_ACP"/>
</dbReference>
<keyword evidence="7" id="KW-1185">Reference proteome</keyword>
<dbReference type="Gene3D" id="3.30.559.10">
    <property type="entry name" value="Chloramphenicol acetyltransferase-like domain"/>
    <property type="match status" value="3"/>
</dbReference>
<dbReference type="PANTHER" id="PTHR45527">
    <property type="entry name" value="NONRIBOSOMAL PEPTIDE SYNTHETASE"/>
    <property type="match status" value="1"/>
</dbReference>
<evidence type="ECO:0000256" key="2">
    <source>
        <dbReference type="ARBA" id="ARBA00022450"/>
    </source>
</evidence>
<dbReference type="InterPro" id="IPR020806">
    <property type="entry name" value="PKS_PP-bd"/>
</dbReference>
<comment type="cofactor">
    <cofactor evidence="1">
        <name>pantetheine 4'-phosphate</name>
        <dbReference type="ChEBI" id="CHEBI:47942"/>
    </cofactor>
</comment>
<dbReference type="FunFam" id="2.30.38.10:FF:000001">
    <property type="entry name" value="Non-ribosomal peptide synthetase PvdI"/>
    <property type="match status" value="3"/>
</dbReference>
<dbReference type="Gene3D" id="3.40.50.1820">
    <property type="entry name" value="alpha/beta hydrolase"/>
    <property type="match status" value="1"/>
</dbReference>
<reference evidence="6 7" key="1">
    <citation type="submission" date="2019-03" db="EMBL/GenBank/DDBJ databases">
        <title>Sequencing the genomes of 1000 actinobacteria strains.</title>
        <authorList>
            <person name="Klenk H.-P."/>
        </authorList>
    </citation>
    <scope>NUCLEOTIDE SEQUENCE [LARGE SCALE GENOMIC DNA]</scope>
    <source>
        <strain evidence="6 7">DSM 43805</strain>
    </source>
</reference>